<feature type="compositionally biased region" description="Polar residues" evidence="1">
    <location>
        <begin position="1325"/>
        <end position="1339"/>
    </location>
</feature>
<feature type="compositionally biased region" description="Polar residues" evidence="1">
    <location>
        <begin position="734"/>
        <end position="744"/>
    </location>
</feature>
<feature type="compositionally biased region" description="Polar residues" evidence="1">
    <location>
        <begin position="1366"/>
        <end position="1376"/>
    </location>
</feature>
<accession>A0A1S2YBD9</accession>
<feature type="region of interest" description="Disordered" evidence="1">
    <location>
        <begin position="256"/>
        <end position="289"/>
    </location>
</feature>
<feature type="region of interest" description="Disordered" evidence="1">
    <location>
        <begin position="1017"/>
        <end position="1049"/>
    </location>
</feature>
<feature type="compositionally biased region" description="Basic and acidic residues" evidence="1">
    <location>
        <begin position="900"/>
        <end position="923"/>
    </location>
</feature>
<keyword evidence="2" id="KW-1185">Reference proteome</keyword>
<feature type="region of interest" description="Disordered" evidence="1">
    <location>
        <begin position="366"/>
        <end position="536"/>
    </location>
</feature>
<feature type="compositionally biased region" description="Polar residues" evidence="1">
    <location>
        <begin position="1263"/>
        <end position="1279"/>
    </location>
</feature>
<feature type="region of interest" description="Disordered" evidence="1">
    <location>
        <begin position="567"/>
        <end position="653"/>
    </location>
</feature>
<feature type="compositionally biased region" description="Basic residues" evidence="1">
    <location>
        <begin position="213"/>
        <end position="223"/>
    </location>
</feature>
<dbReference type="OrthoDB" id="1093005at2759"/>
<feature type="compositionally biased region" description="Basic and acidic residues" evidence="1">
    <location>
        <begin position="836"/>
        <end position="852"/>
    </location>
</feature>
<feature type="compositionally biased region" description="Basic residues" evidence="1">
    <location>
        <begin position="701"/>
        <end position="713"/>
    </location>
</feature>
<feature type="compositionally biased region" description="Basic and acidic residues" evidence="1">
    <location>
        <begin position="523"/>
        <end position="536"/>
    </location>
</feature>
<dbReference type="Proteomes" id="UP000087171">
    <property type="component" value="Chromosome Ca5"/>
</dbReference>
<feature type="compositionally biased region" description="Acidic residues" evidence="1">
    <location>
        <begin position="1315"/>
        <end position="1324"/>
    </location>
</feature>
<dbReference type="KEGG" id="cam:101497963"/>
<feature type="compositionally biased region" description="Polar residues" evidence="1">
    <location>
        <begin position="508"/>
        <end position="522"/>
    </location>
</feature>
<sequence>MATPTSLNGNVIFIDTNLDTHLVLTVSDHDTVSDLKKRIVSEHTSCFPKVGQIQIHGIKVKRRGYFYHLSDSMVVRTAFIGFNKNWFLSVDVSALGECKQNDHLFSHASIDIANNDLIGSPDNAIVLPSNHQLQLLENKQDEGEGIPVVRTEGTDKDAVTNLEAGVKSSGNRSHLNHEVPSFHMECDVDGIGKGNKDYLNDCEEELSVSVQSGKKKKRKSKRKREYDTVGDDKSNEEIPSVHPCVSELTEKNAVKNLEMDPSLPSARKKHKSKREKDGTMEGDNSKDNIAYVNNPVGCPSERASSFNNFQGPENKNYEKEEIPIDCPCVSEHTEKAVKNLEMVQNSYIECDVDGSNKGIKDGHIVCEEGTSEPTPKAKKKKLKSTRKKEETVGGNNSKDNIASVDNPLGCPSEKASSFNNLQGPQLENKPDEKEEIPFDRPCVPEHTGKEAVLNSEMVPNSRIECEEGTSEPTPKAKKNKHKSTRKKEDTVGGSNSKDNIAFVDSPSKKASSFNNFQGPQSENKPDKKEEIPFDRLCVPEHTEKEAVKNLEMVPNLRFECVVDGSNEAIKDDRVVNEEGTSGSAPRTKKKKHKNKKKKEEDTVGDNNSKDNIASVDNPLSCPSEKASSFNNFQVSQSENKLDEKEVPFDCPRVPEHTEKEAVKKLEMIPNLHIECEADGSNEAIKDDHIVCEEGTSEPAAAKKKKHKSKRKKKDTVGGDNSKENDASVVVPVQQYITVPIISSENADKEVTKGTEVLEEHWHTKNDDKALSMKEASELSPAVKKEHKKRKRSLAHDSREPLNVATESQKDQAQMSDGAHGERKESNDQSELNNYKSGDDVVHKNNKTEDILDTRSPAKKRKKSKERSKEKILSDKKLVNDFDVDNSSHHLLEGQQNIKNRKADQSAEHFNDGDQDEKADHFSTQREGVQEEIPVDRPLSKDIIMNKMTPDKMEIGTDACKESIQSTTKETGNHKNQSDIEMEIQPSDVNETKDLMEDNENVVLGHCHESEVGQIEGAEEGVEASPQNDSKLMPSERCTRSESNQDKTNANIRELKATSNVVDVNGMKEPLKPGKEKKGIKIVKNKGGGQTLRDDKGLVDASESETFIAKSLQATVCDPMPGNAETPRSPLNQTEGKVMQQEEMQGTVLSGADMEGHFSMDNSDSLEQAKTKSNAENVGKRPKNKSNSKQASSSKDTSDMVTNGHVFDSKKRDVHRIDKAPNALKTGKLSSQSESAMSSIDENRKSRDNASGRMDVEKQRDRTPISNSKLEGFNQIVQNSRARKTSRNHVIGVNNTQQKKSLLEGAIFKDDSSSASEDEDEDQVDNSDASTRTPSINSLASDFLDGYDSPGLDSQQNGSHDGKSLENSKGSSLKASLSDTKGMSIDCVLRSSSRYKKAKIIASQLDESESQPDFVPDSFADM</sequence>
<evidence type="ECO:0000256" key="1">
    <source>
        <dbReference type="SAM" id="MobiDB-lite"/>
    </source>
</evidence>
<feature type="compositionally biased region" description="Basic and acidic residues" evidence="1">
    <location>
        <begin position="428"/>
        <end position="449"/>
    </location>
</feature>
<dbReference type="RefSeq" id="XP_004502350.1">
    <property type="nucleotide sequence ID" value="XM_004502293.3"/>
</dbReference>
<protein>
    <submittedName>
        <fullName evidence="3">Telomere-associated protein RIF1-like</fullName>
    </submittedName>
</protein>
<dbReference type="GeneID" id="101497963"/>
<feature type="compositionally biased region" description="Basic residues" evidence="1">
    <location>
        <begin position="586"/>
        <end position="596"/>
    </location>
</feature>
<feature type="compositionally biased region" description="Polar residues" evidence="1">
    <location>
        <begin position="625"/>
        <end position="638"/>
    </location>
</feature>
<feature type="compositionally biased region" description="Basic residues" evidence="1">
    <location>
        <begin position="475"/>
        <end position="485"/>
    </location>
</feature>
<feature type="compositionally biased region" description="Basic and acidic residues" evidence="1">
    <location>
        <begin position="745"/>
        <end position="776"/>
    </location>
</feature>
<feature type="compositionally biased region" description="Basic and acidic residues" evidence="1">
    <location>
        <begin position="1240"/>
        <end position="1262"/>
    </location>
</feature>
<evidence type="ECO:0000313" key="2">
    <source>
        <dbReference type="Proteomes" id="UP000087171"/>
    </source>
</evidence>
<feature type="compositionally biased region" description="Basic and acidic residues" evidence="1">
    <location>
        <begin position="1206"/>
        <end position="1218"/>
    </location>
</feature>
<gene>
    <name evidence="3" type="primary">LOC101497963</name>
</gene>
<organism evidence="2 3">
    <name type="scientific">Cicer arietinum</name>
    <name type="common">Chickpea</name>
    <name type="synonym">Garbanzo</name>
    <dbReference type="NCBI Taxonomy" id="3827"/>
    <lineage>
        <taxon>Eukaryota</taxon>
        <taxon>Viridiplantae</taxon>
        <taxon>Streptophyta</taxon>
        <taxon>Embryophyta</taxon>
        <taxon>Tracheophyta</taxon>
        <taxon>Spermatophyta</taxon>
        <taxon>Magnoliopsida</taxon>
        <taxon>eudicotyledons</taxon>
        <taxon>Gunneridae</taxon>
        <taxon>Pentapetalae</taxon>
        <taxon>rosids</taxon>
        <taxon>fabids</taxon>
        <taxon>Fabales</taxon>
        <taxon>Fabaceae</taxon>
        <taxon>Papilionoideae</taxon>
        <taxon>50 kb inversion clade</taxon>
        <taxon>NPAAA clade</taxon>
        <taxon>Hologalegina</taxon>
        <taxon>IRL clade</taxon>
        <taxon>Cicereae</taxon>
        <taxon>Cicer</taxon>
    </lineage>
</organism>
<feature type="compositionally biased region" description="Basic and acidic residues" evidence="1">
    <location>
        <begin position="714"/>
        <end position="725"/>
    </location>
</feature>
<feature type="compositionally biased region" description="Basic and acidic residues" evidence="1">
    <location>
        <begin position="639"/>
        <end position="653"/>
    </location>
</feature>
<dbReference type="PaxDb" id="3827-XP_004502350.1"/>
<feature type="compositionally biased region" description="Polar residues" evidence="1">
    <location>
        <begin position="1227"/>
        <end position="1239"/>
    </location>
</feature>
<feature type="region of interest" description="Disordered" evidence="1">
    <location>
        <begin position="1116"/>
        <end position="1376"/>
    </location>
</feature>
<feature type="compositionally biased region" description="Polar residues" evidence="1">
    <location>
        <begin position="804"/>
        <end position="814"/>
    </location>
</feature>
<feature type="region of interest" description="Disordered" evidence="1">
    <location>
        <begin position="206"/>
        <end position="239"/>
    </location>
</feature>
<feature type="compositionally biased region" description="Basic residues" evidence="1">
    <location>
        <begin position="376"/>
        <end position="386"/>
    </location>
</feature>
<name>A0A1S2YBD9_CICAR</name>
<feature type="region of interest" description="Disordered" evidence="1">
    <location>
        <begin position="1401"/>
        <end position="1421"/>
    </location>
</feature>
<reference evidence="3" key="2">
    <citation type="submission" date="2025-08" db="UniProtKB">
        <authorList>
            <consortium name="RefSeq"/>
        </authorList>
    </citation>
    <scope>IDENTIFICATION</scope>
    <source>
        <tissue evidence="3">Etiolated seedlings</tissue>
    </source>
</reference>
<feature type="region of interest" description="Disordered" evidence="1">
    <location>
        <begin position="694"/>
        <end position="941"/>
    </location>
</feature>
<feature type="compositionally biased region" description="Basic and acidic residues" evidence="1">
    <location>
        <begin position="224"/>
        <end position="236"/>
    </location>
</feature>
<feature type="compositionally biased region" description="Basic and acidic residues" evidence="1">
    <location>
        <begin position="274"/>
        <end position="286"/>
    </location>
</feature>
<feature type="compositionally biased region" description="Polar residues" evidence="1">
    <location>
        <begin position="1159"/>
        <end position="1175"/>
    </location>
</feature>
<feature type="compositionally biased region" description="Polar residues" evidence="1">
    <location>
        <begin position="414"/>
        <end position="425"/>
    </location>
</feature>
<proteinExistence type="predicted"/>
<reference evidence="2" key="1">
    <citation type="journal article" date="2013" name="Nat. Biotechnol.">
        <title>Draft genome sequence of chickpea (Cicer arietinum) provides a resource for trait improvement.</title>
        <authorList>
            <person name="Varshney R.K."/>
            <person name="Song C."/>
            <person name="Saxena R.K."/>
            <person name="Azam S."/>
            <person name="Yu S."/>
            <person name="Sharpe A.G."/>
            <person name="Cannon S."/>
            <person name="Baek J."/>
            <person name="Rosen B.D."/>
            <person name="Tar'an B."/>
            <person name="Millan T."/>
            <person name="Zhang X."/>
            <person name="Ramsay L.D."/>
            <person name="Iwata A."/>
            <person name="Wang Y."/>
            <person name="Nelson W."/>
            <person name="Farmer A.D."/>
            <person name="Gaur P.M."/>
            <person name="Soderlund C."/>
            <person name="Penmetsa R.V."/>
            <person name="Xu C."/>
            <person name="Bharti A.K."/>
            <person name="He W."/>
            <person name="Winter P."/>
            <person name="Zhao S."/>
            <person name="Hane J.K."/>
            <person name="Carrasquilla-Garcia N."/>
            <person name="Condie J.A."/>
            <person name="Upadhyaya H.D."/>
            <person name="Luo M.C."/>
            <person name="Thudi M."/>
            <person name="Gowda C.L."/>
            <person name="Singh N.P."/>
            <person name="Lichtenzveig J."/>
            <person name="Gali K.K."/>
            <person name="Rubio J."/>
            <person name="Nadarajan N."/>
            <person name="Dolezel J."/>
            <person name="Bansal K.C."/>
            <person name="Xu X."/>
            <person name="Edwards D."/>
            <person name="Zhang G."/>
            <person name="Kahl G."/>
            <person name="Gil J."/>
            <person name="Singh K.B."/>
            <person name="Datta S.K."/>
            <person name="Jackson S.A."/>
            <person name="Wang J."/>
            <person name="Cook D.R."/>
        </authorList>
    </citation>
    <scope>NUCLEOTIDE SEQUENCE [LARGE SCALE GENOMIC DNA]</scope>
    <source>
        <strain evidence="2">cv. CDC Frontier</strain>
    </source>
</reference>
<dbReference type="eggNOG" id="ENOG502S6HJ">
    <property type="taxonomic scope" value="Eukaryota"/>
</dbReference>
<evidence type="ECO:0000313" key="3">
    <source>
        <dbReference type="RefSeq" id="XP_004502350.1"/>
    </source>
</evidence>
<feature type="compositionally biased region" description="Basic and acidic residues" evidence="1">
    <location>
        <begin position="866"/>
        <end position="891"/>
    </location>
</feature>
<feature type="compositionally biased region" description="Basic residues" evidence="1">
    <location>
        <begin position="856"/>
        <end position="865"/>
    </location>
</feature>